<dbReference type="Pfam" id="PF13561">
    <property type="entry name" value="adh_short_C2"/>
    <property type="match status" value="1"/>
</dbReference>
<evidence type="ECO:0000313" key="3">
    <source>
        <dbReference type="Proteomes" id="UP001176961"/>
    </source>
</evidence>
<dbReference type="EMBL" id="CATQJL010000112">
    <property type="protein sequence ID" value="CAJ0593968.1"/>
    <property type="molecule type" value="Genomic_DNA"/>
</dbReference>
<keyword evidence="3" id="KW-1185">Reference proteome</keyword>
<dbReference type="Gene3D" id="3.40.50.720">
    <property type="entry name" value="NAD(P)-binding Rossmann-like Domain"/>
    <property type="match status" value="1"/>
</dbReference>
<dbReference type="AlphaFoldDB" id="A0AA36GKX2"/>
<dbReference type="PRINTS" id="PR00080">
    <property type="entry name" value="SDRFAMILY"/>
</dbReference>
<gene>
    <name evidence="2" type="ORF">CYNAS_LOCUS5951</name>
</gene>
<organism evidence="2 3">
    <name type="scientific">Cylicocyclus nassatus</name>
    <name type="common">Nematode worm</name>
    <dbReference type="NCBI Taxonomy" id="53992"/>
    <lineage>
        <taxon>Eukaryota</taxon>
        <taxon>Metazoa</taxon>
        <taxon>Ecdysozoa</taxon>
        <taxon>Nematoda</taxon>
        <taxon>Chromadorea</taxon>
        <taxon>Rhabditida</taxon>
        <taxon>Rhabditina</taxon>
        <taxon>Rhabditomorpha</taxon>
        <taxon>Strongyloidea</taxon>
        <taxon>Strongylidae</taxon>
        <taxon>Cylicocyclus</taxon>
    </lineage>
</organism>
<evidence type="ECO:0000313" key="2">
    <source>
        <dbReference type="EMBL" id="CAJ0593968.1"/>
    </source>
</evidence>
<dbReference type="GO" id="GO:0016491">
    <property type="term" value="F:oxidoreductase activity"/>
    <property type="evidence" value="ECO:0007669"/>
    <property type="project" value="UniProtKB-KW"/>
</dbReference>
<dbReference type="InterPro" id="IPR020904">
    <property type="entry name" value="Sc_DH/Rdtase_CS"/>
</dbReference>
<dbReference type="FunFam" id="3.40.50.720:FF:000084">
    <property type="entry name" value="Short-chain dehydrogenase reductase"/>
    <property type="match status" value="1"/>
</dbReference>
<evidence type="ECO:0000256" key="1">
    <source>
        <dbReference type="ARBA" id="ARBA00023002"/>
    </source>
</evidence>
<dbReference type="InterPro" id="IPR036291">
    <property type="entry name" value="NAD(P)-bd_dom_sf"/>
</dbReference>
<dbReference type="SUPFAM" id="SSF51735">
    <property type="entry name" value="NAD(P)-binding Rossmann-fold domains"/>
    <property type="match status" value="1"/>
</dbReference>
<dbReference type="InterPro" id="IPR002347">
    <property type="entry name" value="SDR_fam"/>
</dbReference>
<proteinExistence type="predicted"/>
<protein>
    <submittedName>
        <fullName evidence="2">Uncharacterized protein</fullName>
    </submittedName>
</protein>
<keyword evidence="1" id="KW-0560">Oxidoreductase</keyword>
<reference evidence="2" key="1">
    <citation type="submission" date="2023-07" db="EMBL/GenBank/DDBJ databases">
        <authorList>
            <consortium name="CYATHOMIX"/>
        </authorList>
    </citation>
    <scope>NUCLEOTIDE SEQUENCE</scope>
    <source>
        <strain evidence="2">N/A</strain>
    </source>
</reference>
<comment type="caution">
    <text evidence="2">The sequence shown here is derived from an EMBL/GenBank/DDBJ whole genome shotgun (WGS) entry which is preliminary data.</text>
</comment>
<accession>A0AA36GKX2</accession>
<name>A0AA36GKX2_CYLNA</name>
<dbReference type="PRINTS" id="PR00081">
    <property type="entry name" value="GDHRDH"/>
</dbReference>
<dbReference type="Proteomes" id="UP001176961">
    <property type="component" value="Unassembled WGS sequence"/>
</dbReference>
<sequence>MKVAIVTGASSGIGRAVSLRLSEDHYALSLSGRDEKALLETAELCKETGADRVIITVGDLCDETNAKKLVENTMEEYKRIDTLVNSAGILVSGNVLDADMDMYDRQMDVNVKSVVRLTKLALPHIMETKGTVVNVSSITGPCPFPGVTYYCMSKAALDQFTKCLALEMAPHGVRVNAVNPGVIVTNVHKRAGMDEESYEKFLEKGKATHALGRVGEASEVAEAVFFLASEKSSFTTGELLRVDGGRGIMHPR</sequence>
<dbReference type="PANTHER" id="PTHR43975:SF2">
    <property type="entry name" value="EG:BACR7A4.14 PROTEIN-RELATED"/>
    <property type="match status" value="1"/>
</dbReference>
<dbReference type="PANTHER" id="PTHR43975">
    <property type="entry name" value="ZGC:101858"/>
    <property type="match status" value="1"/>
</dbReference>
<dbReference type="PROSITE" id="PS00061">
    <property type="entry name" value="ADH_SHORT"/>
    <property type="match status" value="1"/>
</dbReference>